<dbReference type="AlphaFoldDB" id="A0A382UY09"/>
<dbReference type="Pfam" id="PF06980">
    <property type="entry name" value="DUF1302"/>
    <property type="match status" value="1"/>
</dbReference>
<gene>
    <name evidence="1" type="ORF">METZ01_LOCUS391954</name>
</gene>
<feature type="non-terminal residue" evidence="1">
    <location>
        <position position="1"/>
    </location>
</feature>
<organism evidence="1">
    <name type="scientific">marine metagenome</name>
    <dbReference type="NCBI Taxonomy" id="408172"/>
    <lineage>
        <taxon>unclassified sequences</taxon>
        <taxon>metagenomes</taxon>
        <taxon>ecological metagenomes</taxon>
    </lineage>
</organism>
<dbReference type="EMBL" id="UINC01147653">
    <property type="protein sequence ID" value="SVD39100.1"/>
    <property type="molecule type" value="Genomic_DNA"/>
</dbReference>
<dbReference type="InterPro" id="IPR010727">
    <property type="entry name" value="DUF1302"/>
</dbReference>
<name>A0A382UY09_9ZZZZ</name>
<evidence type="ECO:0000313" key="1">
    <source>
        <dbReference type="EMBL" id="SVD39100.1"/>
    </source>
</evidence>
<reference evidence="1" key="1">
    <citation type="submission" date="2018-05" db="EMBL/GenBank/DDBJ databases">
        <authorList>
            <person name="Lanie J.A."/>
            <person name="Ng W.-L."/>
            <person name="Kazmierczak K.M."/>
            <person name="Andrzejewski T.M."/>
            <person name="Davidsen T.M."/>
            <person name="Wayne K.J."/>
            <person name="Tettelin H."/>
            <person name="Glass J.I."/>
            <person name="Rusch D."/>
            <person name="Podicherti R."/>
            <person name="Tsui H.-C.T."/>
            <person name="Winkler M.E."/>
        </authorList>
    </citation>
    <scope>NUCLEOTIDE SEQUENCE</scope>
</reference>
<protein>
    <submittedName>
        <fullName evidence="1">Uncharacterized protein</fullName>
    </submittedName>
</protein>
<feature type="non-terminal residue" evidence="1">
    <location>
        <position position="289"/>
    </location>
</feature>
<proteinExistence type="predicted"/>
<accession>A0A382UY09</accession>
<sequence length="289" mass="32387">LSERYDFQGDEVCGSHATMTSRECMNLESISDDERDALKFKNRIREAYIDLYFKHIPLTLRIGKQQVTWGESDGFRLNDRANTLDLSWHFFQELPPPGYGFDEIRQPFFMVKGLWDLHQIGSLSQPFLEFYWNPGDWNPGKIAFAPRPWGIKLLDPIKNGAGTGALQSVALCGEAPIDPVTGQNTCTGLLNGTELFKHGNYSRNPLENSQFGLRFHFITQKGFEWTLNYLYQRFAPDGSPVAMVKGIPAGSMIDVPDTSFAPGLQPGSITAESYCQNLPNSDDVHPATG</sequence>